<comment type="caution">
    <text evidence="1">The sequence shown here is derived from an EMBL/GenBank/DDBJ whole genome shotgun (WGS) entry which is preliminary data.</text>
</comment>
<accession>A0A1F6BVH6</accession>
<reference evidence="1 2" key="1">
    <citation type="journal article" date="2016" name="Nat. Commun.">
        <title>Thousands of microbial genomes shed light on interconnected biogeochemical processes in an aquifer system.</title>
        <authorList>
            <person name="Anantharaman K."/>
            <person name="Brown C.T."/>
            <person name="Hug L.A."/>
            <person name="Sharon I."/>
            <person name="Castelle C.J."/>
            <person name="Probst A.J."/>
            <person name="Thomas B.C."/>
            <person name="Singh A."/>
            <person name="Wilkins M.J."/>
            <person name="Karaoz U."/>
            <person name="Brodie E.L."/>
            <person name="Williams K.H."/>
            <person name="Hubbard S.S."/>
            <person name="Banfield J.F."/>
        </authorList>
    </citation>
    <scope>NUCLEOTIDE SEQUENCE [LARGE SCALE GENOMIC DNA]</scope>
</reference>
<organism evidence="1 2">
    <name type="scientific">Candidatus Kaiserbacteria bacterium GWA2_50_9</name>
    <dbReference type="NCBI Taxonomy" id="1798474"/>
    <lineage>
        <taxon>Bacteria</taxon>
        <taxon>Candidatus Kaiseribacteriota</taxon>
    </lineage>
</organism>
<proteinExistence type="predicted"/>
<dbReference type="Proteomes" id="UP000179014">
    <property type="component" value="Unassembled WGS sequence"/>
</dbReference>
<protein>
    <submittedName>
        <fullName evidence="1">Uncharacterized protein</fullName>
    </submittedName>
</protein>
<gene>
    <name evidence="1" type="ORF">A2118_01715</name>
</gene>
<name>A0A1F6BVH6_9BACT</name>
<evidence type="ECO:0000313" key="1">
    <source>
        <dbReference type="EMBL" id="OGG40955.1"/>
    </source>
</evidence>
<sequence>MSAELRAPKGKTRVVWVDLFDHSDGVKGDYDNRDEAFSVADEYNKRRTGSMDTVYYVYDDEGRYIRGNEAVGQEVSP</sequence>
<dbReference type="EMBL" id="MFKN01000021">
    <property type="protein sequence ID" value="OGG40955.1"/>
    <property type="molecule type" value="Genomic_DNA"/>
</dbReference>
<dbReference type="AlphaFoldDB" id="A0A1F6BVH6"/>
<evidence type="ECO:0000313" key="2">
    <source>
        <dbReference type="Proteomes" id="UP000179014"/>
    </source>
</evidence>